<comment type="cofactor">
    <cofactor evidence="1">
        <name>Fe(3+)</name>
        <dbReference type="ChEBI" id="CHEBI:29034"/>
    </cofactor>
</comment>
<dbReference type="PROSITE" id="PS50903">
    <property type="entry name" value="RUBREDOXIN_LIKE"/>
    <property type="match status" value="1"/>
</dbReference>
<comment type="caution">
    <text evidence="3">The sequence shown here is derived from an EMBL/GenBank/DDBJ whole genome shotgun (WGS) entry which is preliminary data.</text>
</comment>
<gene>
    <name evidence="3" type="ORF">AAA083_08480</name>
</gene>
<dbReference type="Pfam" id="PF21349">
    <property type="entry name" value="RUBY_RBDX"/>
    <property type="match status" value="1"/>
</dbReference>
<dbReference type="InterPro" id="IPR024934">
    <property type="entry name" value="Rubredoxin-like_dom"/>
</dbReference>
<keyword evidence="4" id="KW-1185">Reference proteome</keyword>
<dbReference type="EMBL" id="JBBNOP010000006">
    <property type="protein sequence ID" value="MEQ3363010.1"/>
    <property type="molecule type" value="Genomic_DNA"/>
</dbReference>
<dbReference type="CDD" id="cd00729">
    <property type="entry name" value="rubredoxin_SM"/>
    <property type="match status" value="1"/>
</dbReference>
<proteinExistence type="predicted"/>
<dbReference type="Gene3D" id="2.20.28.10">
    <property type="match status" value="1"/>
</dbReference>
<dbReference type="Proteomes" id="UP001487305">
    <property type="component" value="Unassembled WGS sequence"/>
</dbReference>
<protein>
    <submittedName>
        <fullName evidence="3">Rubredoxin-like domain-containing protein</fullName>
    </submittedName>
</protein>
<reference evidence="3 4" key="1">
    <citation type="submission" date="2024-04" db="EMBL/GenBank/DDBJ databases">
        <title>Human intestinal bacterial collection.</title>
        <authorList>
            <person name="Pauvert C."/>
            <person name="Hitch T.C.A."/>
            <person name="Clavel T."/>
        </authorList>
    </citation>
    <scope>NUCLEOTIDE SEQUENCE [LARGE SCALE GENOMIC DNA]</scope>
    <source>
        <strain evidence="3 4">CLA-KB-H42</strain>
    </source>
</reference>
<evidence type="ECO:0000313" key="4">
    <source>
        <dbReference type="Proteomes" id="UP001487305"/>
    </source>
</evidence>
<dbReference type="RefSeq" id="WP_102375793.1">
    <property type="nucleotide sequence ID" value="NZ_JBBNOP010000006.1"/>
</dbReference>
<evidence type="ECO:0000313" key="3">
    <source>
        <dbReference type="EMBL" id="MEQ3363010.1"/>
    </source>
</evidence>
<accession>A0ABV1JD53</accession>
<evidence type="ECO:0000256" key="1">
    <source>
        <dbReference type="ARBA" id="ARBA00001965"/>
    </source>
</evidence>
<feature type="domain" description="Rubredoxin-like" evidence="2">
    <location>
        <begin position="116"/>
        <end position="150"/>
    </location>
</feature>
<name>A0ABV1JD53_9ACTN</name>
<organism evidence="3 4">
    <name type="scientific">Raoultibacter massiliensis</name>
    <dbReference type="NCBI Taxonomy" id="1852371"/>
    <lineage>
        <taxon>Bacteria</taxon>
        <taxon>Bacillati</taxon>
        <taxon>Actinomycetota</taxon>
        <taxon>Coriobacteriia</taxon>
        <taxon>Eggerthellales</taxon>
        <taxon>Eggerthellaceae</taxon>
        <taxon>Raoultibacter</taxon>
    </lineage>
</organism>
<evidence type="ECO:0000259" key="2">
    <source>
        <dbReference type="PROSITE" id="PS50903"/>
    </source>
</evidence>
<dbReference type="SUPFAM" id="SSF57802">
    <property type="entry name" value="Rubredoxin-like"/>
    <property type="match status" value="1"/>
</dbReference>
<dbReference type="InterPro" id="IPR048574">
    <property type="entry name" value="RUBY_RBDX"/>
</dbReference>
<sequence length="152" mass="16635">MDAMKELSRGELSSLCSNLAKACEKQQLFDQQKQFLELADYYAKHAEPADAANMEAIEAIVRGDLDSGFGPAFEQAHADHDRGALRALTWSQKATTLLDSLLKRYASKGDALIEGTSVWVCEICGFIFVGDNPPDVCPICKVPKSKIVKVRG</sequence>